<organism evidence="1 2">
    <name type="scientific">Brachyspira aalborgi</name>
    <dbReference type="NCBI Taxonomy" id="29522"/>
    <lineage>
        <taxon>Bacteria</taxon>
        <taxon>Pseudomonadati</taxon>
        <taxon>Spirochaetota</taxon>
        <taxon>Spirochaetia</taxon>
        <taxon>Brachyspirales</taxon>
        <taxon>Brachyspiraceae</taxon>
        <taxon>Brachyspira</taxon>
    </lineage>
</organism>
<dbReference type="EMBL" id="SAXZ01000014">
    <property type="protein sequence ID" value="TXJ31170.1"/>
    <property type="molecule type" value="Genomic_DNA"/>
</dbReference>
<keyword evidence="2" id="KW-1185">Reference proteome</keyword>
<evidence type="ECO:0000313" key="1">
    <source>
        <dbReference type="EMBL" id="TXJ31170.1"/>
    </source>
</evidence>
<dbReference type="Proteomes" id="UP000322659">
    <property type="component" value="Unassembled WGS sequence"/>
</dbReference>
<proteinExistence type="predicted"/>
<comment type="caution">
    <text evidence="1">The sequence shown here is derived from an EMBL/GenBank/DDBJ whole genome shotgun (WGS) entry which is preliminary data.</text>
</comment>
<evidence type="ECO:0000313" key="2">
    <source>
        <dbReference type="Proteomes" id="UP000322659"/>
    </source>
</evidence>
<reference evidence="1 2" key="1">
    <citation type="journal article" date="1992" name="Lakartidningen">
        <title>[Penicillin V and not amoxicillin is the first choice preparation in acute otitis].</title>
        <authorList>
            <person name="Kamme C."/>
            <person name="Lundgren K."/>
            <person name="Prellner K."/>
        </authorList>
    </citation>
    <scope>NUCLEOTIDE SEQUENCE [LARGE SCALE GENOMIC DNA]</scope>
    <source>
        <strain evidence="1 2">PC5099IV</strain>
    </source>
</reference>
<accession>A0ABY3K6R2</accession>
<name>A0ABY3K6R2_9SPIR</name>
<dbReference type="RefSeq" id="WP_147748685.1">
    <property type="nucleotide sequence ID" value="NZ_SAXZ01000014.1"/>
</dbReference>
<gene>
    <name evidence="1" type="ORF">EPJ71_10575</name>
</gene>
<protein>
    <submittedName>
        <fullName evidence="1">Uncharacterized protein</fullName>
    </submittedName>
</protein>
<sequence>MIKSNKTIAILLKDIKSYLKNHNINYKERGQYCLEFDNERYLLMQDGWVLSILDREQGFMKDYDNYTYKDFLKFMKYLYHREFKDNTKLNLNYE</sequence>